<keyword evidence="4" id="KW-0804">Transcription</keyword>
<dbReference type="GO" id="GO:0016987">
    <property type="term" value="F:sigma factor activity"/>
    <property type="evidence" value="ECO:0007669"/>
    <property type="project" value="UniProtKB-KW"/>
</dbReference>
<dbReference type="GO" id="GO:0006352">
    <property type="term" value="P:DNA-templated transcription initiation"/>
    <property type="evidence" value="ECO:0007669"/>
    <property type="project" value="InterPro"/>
</dbReference>
<dbReference type="InterPro" id="IPR014327">
    <property type="entry name" value="RNA_pol_sigma70_bacteroid"/>
</dbReference>
<dbReference type="NCBIfam" id="TIGR02985">
    <property type="entry name" value="Sig70_bacteroi1"/>
    <property type="match status" value="1"/>
</dbReference>
<dbReference type="EMBL" id="RQYS01000060">
    <property type="protein sequence ID" value="RRD58615.1"/>
    <property type="molecule type" value="Genomic_DNA"/>
</dbReference>
<evidence type="ECO:0000256" key="1">
    <source>
        <dbReference type="ARBA" id="ARBA00010641"/>
    </source>
</evidence>
<dbReference type="InterPro" id="IPR013249">
    <property type="entry name" value="RNA_pol_sigma70_r4_t2"/>
</dbReference>
<evidence type="ECO:0000259" key="6">
    <source>
        <dbReference type="Pfam" id="PF08281"/>
    </source>
</evidence>
<evidence type="ECO:0000313" key="7">
    <source>
        <dbReference type="EMBL" id="RRD58615.1"/>
    </source>
</evidence>
<sequence length="177" mass="21757">MKDEEIIERLRDGDKQAYKELFIRYYSPLCEFASHYVQDNEAEELVENLMLYLWEAHEYLLIERSLKSYLFGAVRNRCLNMIRQNLYHTKIRERLYDRFKDRFEDPDFYLYDELFKQINRVINELPDHYRETFQMSRFGELSNKEIAQKLGVSIKTVEYRITQSLKILRVELKDWLD</sequence>
<dbReference type="SUPFAM" id="SSF88659">
    <property type="entry name" value="Sigma3 and sigma4 domains of RNA polymerase sigma factors"/>
    <property type="match status" value="1"/>
</dbReference>
<evidence type="ECO:0000256" key="3">
    <source>
        <dbReference type="ARBA" id="ARBA00023082"/>
    </source>
</evidence>
<dbReference type="GO" id="GO:0003677">
    <property type="term" value="F:DNA binding"/>
    <property type="evidence" value="ECO:0007669"/>
    <property type="project" value="InterPro"/>
</dbReference>
<evidence type="ECO:0000256" key="4">
    <source>
        <dbReference type="ARBA" id="ARBA00023163"/>
    </source>
</evidence>
<dbReference type="OrthoDB" id="1027147at2"/>
<dbReference type="Pfam" id="PF04542">
    <property type="entry name" value="Sigma70_r2"/>
    <property type="match status" value="1"/>
</dbReference>
<dbReference type="Proteomes" id="UP000278609">
    <property type="component" value="Unassembled WGS sequence"/>
</dbReference>
<dbReference type="Gene3D" id="1.10.1740.10">
    <property type="match status" value="1"/>
</dbReference>
<feature type="domain" description="RNA polymerase sigma-70 region 2" evidence="5">
    <location>
        <begin position="21"/>
        <end position="85"/>
    </location>
</feature>
<dbReference type="InterPro" id="IPR014284">
    <property type="entry name" value="RNA_pol_sigma-70_dom"/>
</dbReference>
<dbReference type="SUPFAM" id="SSF88946">
    <property type="entry name" value="Sigma2 domain of RNA polymerase sigma factors"/>
    <property type="match status" value="1"/>
</dbReference>
<dbReference type="InterPro" id="IPR039425">
    <property type="entry name" value="RNA_pol_sigma-70-like"/>
</dbReference>
<accession>A0A3P1XJH8</accession>
<dbReference type="Gene3D" id="1.10.10.10">
    <property type="entry name" value="Winged helix-like DNA-binding domain superfamily/Winged helix DNA-binding domain"/>
    <property type="match status" value="1"/>
</dbReference>
<dbReference type="RefSeq" id="WP_124752437.1">
    <property type="nucleotide sequence ID" value="NZ_RQYS01000060.1"/>
</dbReference>
<name>A0A3P1XJH8_TANFO</name>
<dbReference type="InterPro" id="IPR013324">
    <property type="entry name" value="RNA_pol_sigma_r3/r4-like"/>
</dbReference>
<evidence type="ECO:0000256" key="2">
    <source>
        <dbReference type="ARBA" id="ARBA00023015"/>
    </source>
</evidence>
<dbReference type="NCBIfam" id="TIGR02937">
    <property type="entry name" value="sigma70-ECF"/>
    <property type="match status" value="1"/>
</dbReference>
<evidence type="ECO:0000259" key="5">
    <source>
        <dbReference type="Pfam" id="PF04542"/>
    </source>
</evidence>
<evidence type="ECO:0000313" key="8">
    <source>
        <dbReference type="Proteomes" id="UP000278609"/>
    </source>
</evidence>
<dbReference type="Pfam" id="PF08281">
    <property type="entry name" value="Sigma70_r4_2"/>
    <property type="match status" value="1"/>
</dbReference>
<protein>
    <submittedName>
        <fullName evidence="7">RNA polymerase sigma-70 factor</fullName>
    </submittedName>
</protein>
<dbReference type="CDD" id="cd06171">
    <property type="entry name" value="Sigma70_r4"/>
    <property type="match status" value="1"/>
</dbReference>
<reference evidence="7 8" key="1">
    <citation type="submission" date="2018-11" db="EMBL/GenBank/DDBJ databases">
        <title>Genomes From Bacteria Associated with the Canine Oral Cavity: a Test Case for Automated Genome-Based Taxonomic Assignment.</title>
        <authorList>
            <person name="Coil D.A."/>
            <person name="Jospin G."/>
            <person name="Darling A.E."/>
            <person name="Wallis C."/>
            <person name="Davis I.J."/>
            <person name="Harris S."/>
            <person name="Eisen J.A."/>
            <person name="Holcombe L.J."/>
            <person name="O'Flynn C."/>
        </authorList>
    </citation>
    <scope>NUCLEOTIDE SEQUENCE [LARGE SCALE GENOMIC DNA]</scope>
    <source>
        <strain evidence="7 8">OH2617_COT-023</strain>
    </source>
</reference>
<keyword evidence="3" id="KW-0731">Sigma factor</keyword>
<keyword evidence="2" id="KW-0805">Transcription regulation</keyword>
<dbReference type="PANTHER" id="PTHR43133:SF46">
    <property type="entry name" value="RNA POLYMERASE SIGMA-70 FACTOR ECF SUBFAMILY"/>
    <property type="match status" value="1"/>
</dbReference>
<dbReference type="InterPro" id="IPR013325">
    <property type="entry name" value="RNA_pol_sigma_r2"/>
</dbReference>
<dbReference type="AlphaFoldDB" id="A0A3P1XJH8"/>
<organism evidence="7 8">
    <name type="scientific">Tannerella forsythia</name>
    <name type="common">Bacteroides forsythus</name>
    <dbReference type="NCBI Taxonomy" id="28112"/>
    <lineage>
        <taxon>Bacteria</taxon>
        <taxon>Pseudomonadati</taxon>
        <taxon>Bacteroidota</taxon>
        <taxon>Bacteroidia</taxon>
        <taxon>Bacteroidales</taxon>
        <taxon>Tannerellaceae</taxon>
        <taxon>Tannerella</taxon>
    </lineage>
</organism>
<comment type="caution">
    <text evidence="7">The sequence shown here is derived from an EMBL/GenBank/DDBJ whole genome shotgun (WGS) entry which is preliminary data.</text>
</comment>
<comment type="similarity">
    <text evidence="1">Belongs to the sigma-70 factor family. ECF subfamily.</text>
</comment>
<dbReference type="InterPro" id="IPR036388">
    <property type="entry name" value="WH-like_DNA-bd_sf"/>
</dbReference>
<feature type="domain" description="RNA polymerase sigma factor 70 region 4 type 2" evidence="6">
    <location>
        <begin position="117"/>
        <end position="166"/>
    </location>
</feature>
<gene>
    <name evidence="7" type="ORF">EII40_11845</name>
</gene>
<dbReference type="InterPro" id="IPR007627">
    <property type="entry name" value="RNA_pol_sigma70_r2"/>
</dbReference>
<dbReference type="PANTHER" id="PTHR43133">
    <property type="entry name" value="RNA POLYMERASE ECF-TYPE SIGMA FACTO"/>
    <property type="match status" value="1"/>
</dbReference>
<proteinExistence type="inferred from homology"/>